<evidence type="ECO:0000313" key="2">
    <source>
        <dbReference type="EMBL" id="KAJ6705115.1"/>
    </source>
</evidence>
<feature type="compositionally biased region" description="Basic and acidic residues" evidence="1">
    <location>
        <begin position="11"/>
        <end position="24"/>
    </location>
</feature>
<sequence>MNEAFLLSTGKDADRRKPAARETDCCINEGRQRLGSHSGSSSTTNNTEFAQIARQHMQCDKLRQEAAIMAGNLVDHLFDFSCMH</sequence>
<dbReference type="Proteomes" id="UP001151532">
    <property type="component" value="Chromosome 3"/>
</dbReference>
<feature type="region of interest" description="Disordered" evidence="1">
    <location>
        <begin position="1"/>
        <end position="45"/>
    </location>
</feature>
<accession>A0A9Q0QEG7</accession>
<reference evidence="2" key="1">
    <citation type="submission" date="2022-11" db="EMBL/GenBank/DDBJ databases">
        <authorList>
            <person name="Hyden B.L."/>
            <person name="Feng K."/>
            <person name="Yates T."/>
            <person name="Jawdy S."/>
            <person name="Smart L.B."/>
            <person name="Muchero W."/>
        </authorList>
    </citation>
    <scope>NUCLEOTIDE SEQUENCE</scope>
    <source>
        <tissue evidence="2">Shoot tip</tissue>
    </source>
</reference>
<evidence type="ECO:0000313" key="3">
    <source>
        <dbReference type="Proteomes" id="UP001151532"/>
    </source>
</evidence>
<feature type="compositionally biased region" description="Low complexity" evidence="1">
    <location>
        <begin position="35"/>
        <end position="45"/>
    </location>
</feature>
<dbReference type="AlphaFoldDB" id="A0A9Q0QEG7"/>
<gene>
    <name evidence="2" type="ORF">OIU79_009921</name>
</gene>
<evidence type="ECO:0000256" key="1">
    <source>
        <dbReference type="SAM" id="MobiDB-lite"/>
    </source>
</evidence>
<keyword evidence="3" id="KW-1185">Reference proteome</keyword>
<proteinExistence type="predicted"/>
<reference evidence="2" key="2">
    <citation type="journal article" date="2023" name="Int. J. Mol. Sci.">
        <title>De Novo Assembly and Annotation of 11 Diverse Shrub Willow (Salix) Genomes Reveals Novel Gene Organization in Sex-Linked Regions.</title>
        <authorList>
            <person name="Hyden B."/>
            <person name="Feng K."/>
            <person name="Yates T.B."/>
            <person name="Jawdy S."/>
            <person name="Cereghino C."/>
            <person name="Smart L.B."/>
            <person name="Muchero W."/>
        </authorList>
    </citation>
    <scope>NUCLEOTIDE SEQUENCE</scope>
    <source>
        <tissue evidence="2">Shoot tip</tissue>
    </source>
</reference>
<name>A0A9Q0QEG7_SALPP</name>
<protein>
    <submittedName>
        <fullName evidence="2">Uncharacterized protein</fullName>
    </submittedName>
</protein>
<organism evidence="2 3">
    <name type="scientific">Salix purpurea</name>
    <name type="common">Purple osier willow</name>
    <dbReference type="NCBI Taxonomy" id="77065"/>
    <lineage>
        <taxon>Eukaryota</taxon>
        <taxon>Viridiplantae</taxon>
        <taxon>Streptophyta</taxon>
        <taxon>Embryophyta</taxon>
        <taxon>Tracheophyta</taxon>
        <taxon>Spermatophyta</taxon>
        <taxon>Magnoliopsida</taxon>
        <taxon>eudicotyledons</taxon>
        <taxon>Gunneridae</taxon>
        <taxon>Pentapetalae</taxon>
        <taxon>rosids</taxon>
        <taxon>fabids</taxon>
        <taxon>Malpighiales</taxon>
        <taxon>Salicaceae</taxon>
        <taxon>Saliceae</taxon>
        <taxon>Salix</taxon>
    </lineage>
</organism>
<comment type="caution">
    <text evidence="2">The sequence shown here is derived from an EMBL/GenBank/DDBJ whole genome shotgun (WGS) entry which is preliminary data.</text>
</comment>
<dbReference type="EMBL" id="JAPFFK010000016">
    <property type="protein sequence ID" value="KAJ6705115.1"/>
    <property type="molecule type" value="Genomic_DNA"/>
</dbReference>